<name>A0A8H3ZN29_9PEZI</name>
<reference evidence="1 2" key="1">
    <citation type="submission" date="2019-12" db="EMBL/GenBank/DDBJ databases">
        <title>A genome sequence resource for the geographically widespread anthracnose pathogen Colletotrichum asianum.</title>
        <authorList>
            <person name="Meng Y."/>
        </authorList>
    </citation>
    <scope>NUCLEOTIDE SEQUENCE [LARGE SCALE GENOMIC DNA]</scope>
    <source>
        <strain evidence="1 2">ICMP 18580</strain>
    </source>
</reference>
<keyword evidence="2" id="KW-1185">Reference proteome</keyword>
<dbReference type="AlphaFoldDB" id="A0A8H3ZN29"/>
<gene>
    <name evidence="1" type="ORF">GQ607_015196</name>
</gene>
<accession>A0A8H3ZN29</accession>
<dbReference type="Proteomes" id="UP000434172">
    <property type="component" value="Unassembled WGS sequence"/>
</dbReference>
<dbReference type="EMBL" id="WOWK01000127">
    <property type="protein sequence ID" value="KAF0317590.1"/>
    <property type="molecule type" value="Genomic_DNA"/>
</dbReference>
<protein>
    <submittedName>
        <fullName evidence="1">Uncharacterized protein</fullName>
    </submittedName>
</protein>
<organism evidence="1 2">
    <name type="scientific">Colletotrichum asianum</name>
    <dbReference type="NCBI Taxonomy" id="702518"/>
    <lineage>
        <taxon>Eukaryota</taxon>
        <taxon>Fungi</taxon>
        <taxon>Dikarya</taxon>
        <taxon>Ascomycota</taxon>
        <taxon>Pezizomycotina</taxon>
        <taxon>Sordariomycetes</taxon>
        <taxon>Hypocreomycetidae</taxon>
        <taxon>Glomerellales</taxon>
        <taxon>Glomerellaceae</taxon>
        <taxon>Colletotrichum</taxon>
        <taxon>Colletotrichum gloeosporioides species complex</taxon>
    </lineage>
</organism>
<sequence>MVRDVPASRLAAACMGYITDLPHCPSSPAAVLAPASLHTRCPLISFVSPGFSIFAGHAPSSVCPITQMCGELISS</sequence>
<evidence type="ECO:0000313" key="1">
    <source>
        <dbReference type="EMBL" id="KAF0317590.1"/>
    </source>
</evidence>
<proteinExistence type="predicted"/>
<evidence type="ECO:0000313" key="2">
    <source>
        <dbReference type="Proteomes" id="UP000434172"/>
    </source>
</evidence>
<comment type="caution">
    <text evidence="1">The sequence shown here is derived from an EMBL/GenBank/DDBJ whole genome shotgun (WGS) entry which is preliminary data.</text>
</comment>